<dbReference type="OrthoDB" id="21214at2759"/>
<keyword evidence="4" id="KW-1185">Reference proteome</keyword>
<dbReference type="eggNOG" id="ENOG502S9QD">
    <property type="taxonomic scope" value="Eukaryota"/>
</dbReference>
<evidence type="ECO:0000256" key="1">
    <source>
        <dbReference type="SAM" id="MobiDB-lite"/>
    </source>
</evidence>
<dbReference type="JaponicusDB" id="SJAG_04255">
    <property type="gene designation" value="fta4"/>
</dbReference>
<dbReference type="GO" id="GO:0031511">
    <property type="term" value="C:Mis6-Sim4 complex"/>
    <property type="evidence" value="ECO:0007669"/>
    <property type="project" value="EnsemblFungi"/>
</dbReference>
<evidence type="ECO:0000313" key="2">
    <source>
        <dbReference type="EMBL" id="EEB09080.1"/>
    </source>
</evidence>
<dbReference type="RefSeq" id="XP_002175373.1">
    <property type="nucleotide sequence ID" value="XM_002175337.2"/>
</dbReference>
<dbReference type="EMBL" id="KE651167">
    <property type="protein sequence ID" value="EEB09080.1"/>
    <property type="molecule type" value="Genomic_DNA"/>
</dbReference>
<dbReference type="GeneID" id="7052518"/>
<evidence type="ECO:0000313" key="4">
    <source>
        <dbReference type="Proteomes" id="UP000001744"/>
    </source>
</evidence>
<gene>
    <name evidence="3" type="primary">fta4</name>
    <name evidence="2" type="ORF">SJAG_04255</name>
</gene>
<name>B6K6C6_SCHJY</name>
<organism evidence="2 4">
    <name type="scientific">Schizosaccharomyces japonicus (strain yFS275 / FY16936)</name>
    <name type="common">Fission yeast</name>
    <dbReference type="NCBI Taxonomy" id="402676"/>
    <lineage>
        <taxon>Eukaryota</taxon>
        <taxon>Fungi</taxon>
        <taxon>Dikarya</taxon>
        <taxon>Ascomycota</taxon>
        <taxon>Taphrinomycotina</taxon>
        <taxon>Schizosaccharomycetes</taxon>
        <taxon>Schizosaccharomycetales</taxon>
        <taxon>Schizosaccharomycetaceae</taxon>
        <taxon>Schizosaccharomyces</taxon>
    </lineage>
</organism>
<sequence length="239" mass="27987">MDLHRRKKQFIERQVEYLNHPLQPPKHLRLPVKQDNLNPEHLQQVFHRLSFILRKHTRLNFSHQAIEHVASQLVKLYEQKYQSIDSRYLSPEFFGQLDWSDVETLENLPEVWPFELPLDQTVQSNSNEEAEKLVKETQLASEKLQKEYQNKLLRLIAVQKTIAQTKSQLQAMNQLAVSMEQLTASLQNIQKTSSLPDELGAEEMMLLLKKLQQTQLSQFEPSNSLETQIHDALSPKQTE</sequence>
<feature type="region of interest" description="Disordered" evidence="1">
    <location>
        <begin position="219"/>
        <end position="239"/>
    </location>
</feature>
<dbReference type="VEuPathDB" id="FungiDB:SJAG_04255"/>
<dbReference type="Proteomes" id="UP000001744">
    <property type="component" value="Unassembled WGS sequence"/>
</dbReference>
<evidence type="ECO:0000313" key="3">
    <source>
        <dbReference type="JaponicusDB" id="SJAG_04255"/>
    </source>
</evidence>
<dbReference type="PANTHER" id="PTHR42040">
    <property type="entry name" value="INNER KINETOCHORE SUBUNIT FTA4"/>
    <property type="match status" value="1"/>
</dbReference>
<dbReference type="InterPro" id="IPR025207">
    <property type="entry name" value="Sim4_Fta4"/>
</dbReference>
<dbReference type="STRING" id="402676.B6K6C6"/>
<proteinExistence type="predicted"/>
<dbReference type="Pfam" id="PF13093">
    <property type="entry name" value="FTA4"/>
    <property type="match status" value="1"/>
</dbReference>
<accession>B6K6C6</accession>
<dbReference type="HOGENOM" id="CLU_1161720_0_0_1"/>
<reference evidence="2 4" key="1">
    <citation type="journal article" date="2011" name="Science">
        <title>Comparative functional genomics of the fission yeasts.</title>
        <authorList>
            <person name="Rhind N."/>
            <person name="Chen Z."/>
            <person name="Yassour M."/>
            <person name="Thompson D.A."/>
            <person name="Haas B.J."/>
            <person name="Habib N."/>
            <person name="Wapinski I."/>
            <person name="Roy S."/>
            <person name="Lin M.F."/>
            <person name="Heiman D.I."/>
            <person name="Young S.K."/>
            <person name="Furuya K."/>
            <person name="Guo Y."/>
            <person name="Pidoux A."/>
            <person name="Chen H.M."/>
            <person name="Robbertse B."/>
            <person name="Goldberg J.M."/>
            <person name="Aoki K."/>
            <person name="Bayne E.H."/>
            <person name="Berlin A.M."/>
            <person name="Desjardins C.A."/>
            <person name="Dobbs E."/>
            <person name="Dukaj L."/>
            <person name="Fan L."/>
            <person name="FitzGerald M.G."/>
            <person name="French C."/>
            <person name="Gujja S."/>
            <person name="Hansen K."/>
            <person name="Keifenheim D."/>
            <person name="Levin J.Z."/>
            <person name="Mosher R.A."/>
            <person name="Mueller C.A."/>
            <person name="Pfiffner J."/>
            <person name="Priest M."/>
            <person name="Russ C."/>
            <person name="Smialowska A."/>
            <person name="Swoboda P."/>
            <person name="Sykes S.M."/>
            <person name="Vaughn M."/>
            <person name="Vengrova S."/>
            <person name="Yoder R."/>
            <person name="Zeng Q."/>
            <person name="Allshire R."/>
            <person name="Baulcombe D."/>
            <person name="Birren B.W."/>
            <person name="Brown W."/>
            <person name="Ekwall K."/>
            <person name="Kellis M."/>
            <person name="Leatherwood J."/>
            <person name="Levin H."/>
            <person name="Margalit H."/>
            <person name="Martienssen R."/>
            <person name="Nieduszynski C.A."/>
            <person name="Spatafora J.W."/>
            <person name="Friedman N."/>
            <person name="Dalgaard J.Z."/>
            <person name="Baumann P."/>
            <person name="Niki H."/>
            <person name="Regev A."/>
            <person name="Nusbaum C."/>
        </authorList>
    </citation>
    <scope>NUCLEOTIDE SEQUENCE [LARGE SCALE GENOMIC DNA]</scope>
    <source>
        <strain evidence="4">yFS275 / FY16936</strain>
    </source>
</reference>
<protein>
    <submittedName>
        <fullName evidence="2">Sim4 and Mal2 associated protein 4</fullName>
    </submittedName>
</protein>
<dbReference type="PANTHER" id="PTHR42040:SF1">
    <property type="entry name" value="INNER KINETOCHORE SUBUNIT FTA4"/>
    <property type="match status" value="1"/>
</dbReference>
<dbReference type="AlphaFoldDB" id="B6K6C6"/>